<evidence type="ECO:0000256" key="3">
    <source>
        <dbReference type="ARBA" id="ARBA00022989"/>
    </source>
</evidence>
<dbReference type="GO" id="GO:0016020">
    <property type="term" value="C:membrane"/>
    <property type="evidence" value="ECO:0007669"/>
    <property type="project" value="UniProtKB-SubCell"/>
</dbReference>
<dbReference type="WBParaSite" id="TCLT_0000612801-mRNA-1">
    <property type="protein sequence ID" value="TCLT_0000612801-mRNA-1"/>
    <property type="gene ID" value="TCLT_0000612801"/>
</dbReference>
<proteinExistence type="predicted"/>
<evidence type="ECO:0000313" key="8">
    <source>
        <dbReference type="Proteomes" id="UP000276776"/>
    </source>
</evidence>
<feature type="transmembrane region" description="Helical" evidence="5">
    <location>
        <begin position="182"/>
        <end position="202"/>
    </location>
</feature>
<name>A0A0N5D025_THECL</name>
<evidence type="ECO:0000256" key="2">
    <source>
        <dbReference type="ARBA" id="ARBA00022692"/>
    </source>
</evidence>
<accession>A0A0N5D025</accession>
<feature type="transmembrane region" description="Helical" evidence="5">
    <location>
        <begin position="142"/>
        <end position="170"/>
    </location>
</feature>
<keyword evidence="4 5" id="KW-0472">Membrane</keyword>
<dbReference type="PROSITE" id="PS50262">
    <property type="entry name" value="G_PROTEIN_RECEP_F1_2"/>
    <property type="match status" value="1"/>
</dbReference>
<evidence type="ECO:0000313" key="7">
    <source>
        <dbReference type="EMBL" id="VDN03439.1"/>
    </source>
</evidence>
<dbReference type="Gene3D" id="1.20.1070.10">
    <property type="entry name" value="Rhodopsin 7-helix transmembrane proteins"/>
    <property type="match status" value="1"/>
</dbReference>
<feature type="transmembrane region" description="Helical" evidence="5">
    <location>
        <begin position="7"/>
        <end position="25"/>
    </location>
</feature>
<comment type="subcellular location">
    <subcellularLocation>
        <location evidence="1">Membrane</location>
    </subcellularLocation>
</comment>
<feature type="transmembrane region" description="Helical" evidence="5">
    <location>
        <begin position="214"/>
        <end position="238"/>
    </location>
</feature>
<dbReference type="OMA" id="ASKFFAM"/>
<dbReference type="Proteomes" id="UP000276776">
    <property type="component" value="Unassembled WGS sequence"/>
</dbReference>
<dbReference type="InterPro" id="IPR017452">
    <property type="entry name" value="GPCR_Rhodpsn_7TM"/>
</dbReference>
<keyword evidence="8" id="KW-1185">Reference proteome</keyword>
<keyword evidence="2 5" id="KW-0812">Transmembrane</keyword>
<dbReference type="CDD" id="cd14978">
    <property type="entry name" value="7tmA_FMRFamide_R-like"/>
    <property type="match status" value="1"/>
</dbReference>
<protein>
    <submittedName>
        <fullName evidence="9">G_PROTEIN_RECEP_F1_2 domain-containing protein</fullName>
    </submittedName>
</protein>
<evidence type="ECO:0000256" key="1">
    <source>
        <dbReference type="ARBA" id="ARBA00004370"/>
    </source>
</evidence>
<dbReference type="InterPro" id="IPR053326">
    <property type="entry name" value="GPCR1-like"/>
</dbReference>
<dbReference type="SUPFAM" id="SSF81321">
    <property type="entry name" value="Family A G protein-coupled receptor-like"/>
    <property type="match status" value="1"/>
</dbReference>
<reference evidence="7 8" key="2">
    <citation type="submission" date="2018-11" db="EMBL/GenBank/DDBJ databases">
        <authorList>
            <consortium name="Pathogen Informatics"/>
        </authorList>
    </citation>
    <scope>NUCLEOTIDE SEQUENCE [LARGE SCALE GENOMIC DNA]</scope>
</reference>
<dbReference type="GO" id="GO:0004930">
    <property type="term" value="F:G protein-coupled receptor activity"/>
    <property type="evidence" value="ECO:0007669"/>
    <property type="project" value="InterPro"/>
</dbReference>
<feature type="transmembrane region" description="Helical" evidence="5">
    <location>
        <begin position="45"/>
        <end position="70"/>
    </location>
</feature>
<evidence type="ECO:0000313" key="9">
    <source>
        <dbReference type="WBParaSite" id="TCLT_0000612801-mRNA-1"/>
    </source>
</evidence>
<dbReference type="PANTHER" id="PTHR47632:SF2">
    <property type="entry name" value="G-PROTEIN COUPLED RECEPTOR FRPR-1-RELATED"/>
    <property type="match status" value="1"/>
</dbReference>
<feature type="transmembrane region" description="Helical" evidence="5">
    <location>
        <begin position="82"/>
        <end position="102"/>
    </location>
</feature>
<evidence type="ECO:0000259" key="6">
    <source>
        <dbReference type="PROSITE" id="PS50262"/>
    </source>
</evidence>
<dbReference type="PANTHER" id="PTHR47632">
    <property type="entry name" value="FMRFAMIDE PEPTIDE RECEPTOR FAMILY-RELATED"/>
    <property type="match status" value="1"/>
</dbReference>
<sequence>MNIYLCALALSDMIIIITAFFLFFIENLRTKSLLLSKIFASLVPVTFPLGLTAQSLSVFLTVTAAVDCYILVHCDTKCIERFCCTSSSLKILVVIIALAMLYNTPHMLEISVVSCWNVIYNEESIDVCPSALRKSPFYLTIYYVWMYTAIMAVGPVLILIVLNSMIIFALRKTNDVSGDSDIITLVLVVCLFITCNVLPLAVNFVELIFGYMNSYLIDLSNLMVVLNSSCNFFIYYAFGSRFRKTLKEYFDIIFHRRSITKQTIQIDIKKSVQLELLI</sequence>
<dbReference type="EMBL" id="UYYF01004391">
    <property type="protein sequence ID" value="VDN03439.1"/>
    <property type="molecule type" value="Genomic_DNA"/>
</dbReference>
<feature type="domain" description="G-protein coupled receptors family 1 profile" evidence="6">
    <location>
        <begin position="1"/>
        <end position="235"/>
    </location>
</feature>
<reference evidence="9" key="1">
    <citation type="submission" date="2017-02" db="UniProtKB">
        <authorList>
            <consortium name="WormBaseParasite"/>
        </authorList>
    </citation>
    <scope>IDENTIFICATION</scope>
</reference>
<dbReference type="PRINTS" id="PR00237">
    <property type="entry name" value="GPCRRHODOPSN"/>
</dbReference>
<dbReference type="STRING" id="103827.A0A0N5D025"/>
<dbReference type="OrthoDB" id="10011262at2759"/>
<organism evidence="9">
    <name type="scientific">Thelazia callipaeda</name>
    <name type="common">Oriental eyeworm</name>
    <name type="synonym">Parasitic nematode</name>
    <dbReference type="NCBI Taxonomy" id="103827"/>
    <lineage>
        <taxon>Eukaryota</taxon>
        <taxon>Metazoa</taxon>
        <taxon>Ecdysozoa</taxon>
        <taxon>Nematoda</taxon>
        <taxon>Chromadorea</taxon>
        <taxon>Rhabditida</taxon>
        <taxon>Spirurina</taxon>
        <taxon>Spiruromorpha</taxon>
        <taxon>Thelazioidea</taxon>
        <taxon>Thelaziidae</taxon>
        <taxon>Thelazia</taxon>
    </lineage>
</organism>
<evidence type="ECO:0000256" key="4">
    <source>
        <dbReference type="ARBA" id="ARBA00023136"/>
    </source>
</evidence>
<dbReference type="AlphaFoldDB" id="A0A0N5D025"/>
<gene>
    <name evidence="7" type="ORF">TCLT_LOCUS6117</name>
</gene>
<dbReference type="InterPro" id="IPR000276">
    <property type="entry name" value="GPCR_Rhodpsn"/>
</dbReference>
<evidence type="ECO:0000256" key="5">
    <source>
        <dbReference type="SAM" id="Phobius"/>
    </source>
</evidence>
<keyword evidence="3 5" id="KW-1133">Transmembrane helix</keyword>